<dbReference type="KEGG" id="sbd:ATN00_12305"/>
<gene>
    <name evidence="4" type="ORF">ATN00_02080</name>
    <name evidence="5" type="ORF">ATN00_11375</name>
    <name evidence="6" type="ORF">ATN00_12305</name>
    <name evidence="7" type="ORF">ATN00_20595</name>
</gene>
<dbReference type="OrthoDB" id="67979at2"/>
<dbReference type="PANTHER" id="PTHR30349">
    <property type="entry name" value="PHAGE INTEGRASE-RELATED"/>
    <property type="match status" value="1"/>
</dbReference>
<feature type="domain" description="Tyr recombinase" evidence="3">
    <location>
        <begin position="209"/>
        <end position="394"/>
    </location>
</feature>
<dbReference type="Proteomes" id="UP000056968">
    <property type="component" value="Plasmid pDE1"/>
</dbReference>
<proteinExistence type="predicted"/>
<accession>A0A0S3F530</accession>
<dbReference type="PROSITE" id="PS51898">
    <property type="entry name" value="TYR_RECOMBINASE"/>
    <property type="match status" value="1"/>
</dbReference>
<dbReference type="InterPro" id="IPR002104">
    <property type="entry name" value="Integrase_catalytic"/>
</dbReference>
<dbReference type="InterPro" id="IPR050090">
    <property type="entry name" value="Tyrosine_recombinase_XerCD"/>
</dbReference>
<dbReference type="InterPro" id="IPR013762">
    <property type="entry name" value="Integrase-like_cat_sf"/>
</dbReference>
<dbReference type="GO" id="GO:0006310">
    <property type="term" value="P:DNA recombination"/>
    <property type="evidence" value="ECO:0007669"/>
    <property type="project" value="UniProtKB-KW"/>
</dbReference>
<dbReference type="PANTHER" id="PTHR30349:SF90">
    <property type="entry name" value="TYROSINE RECOMBINASE XERD"/>
    <property type="match status" value="1"/>
</dbReference>
<dbReference type="EMBL" id="CP013265">
    <property type="protein sequence ID" value="ALR23011.1"/>
    <property type="molecule type" value="Genomic_DNA"/>
</dbReference>
<dbReference type="KEGG" id="sbd:ATN00_11375"/>
<keyword evidence="7" id="KW-0614">Plasmid</keyword>
<evidence type="ECO:0000313" key="7">
    <source>
        <dbReference type="EMBL" id="ALR23011.1"/>
    </source>
</evidence>
<evidence type="ECO:0000313" key="6">
    <source>
        <dbReference type="EMBL" id="ALR22592.1"/>
    </source>
</evidence>
<dbReference type="AlphaFoldDB" id="A0A0S3F530"/>
<organism evidence="5 8">
    <name type="scientific">Sphingobium baderi</name>
    <dbReference type="NCBI Taxonomy" id="1332080"/>
    <lineage>
        <taxon>Bacteria</taxon>
        <taxon>Pseudomonadati</taxon>
        <taxon>Pseudomonadota</taxon>
        <taxon>Alphaproteobacteria</taxon>
        <taxon>Sphingomonadales</taxon>
        <taxon>Sphingomonadaceae</taxon>
        <taxon>Sphingobium</taxon>
    </lineage>
</organism>
<dbReference type="InterPro" id="IPR011010">
    <property type="entry name" value="DNA_brk_join_enz"/>
</dbReference>
<dbReference type="EMBL" id="CP013264">
    <property type="protein sequence ID" value="ALR22592.1"/>
    <property type="molecule type" value="Genomic_DNA"/>
</dbReference>
<keyword evidence="8" id="KW-1185">Reference proteome</keyword>
<sequence length="403" mass="44562">MPEYLQTSIEPYLDSFAESFAAENYTPATINAYRLILRKVGRVMDAEGISPSALTLDMAEQVGRQVPRKHAGTAWPYKLARRFAQHLLDIGVTQPVPLTEVQQARATLLADFETYLVKQRGLSPRSIPHTIGFARRFLDYRFGETIIDPGSLRPADVIGFMEHVLTSARRDKTVATHVRIFLQYLFGCGATATNLALSVPKTAKVWGARLPRHLSPEGVEAVLACVRDNPRHGARDYAMLLLMARLGLRAAEVIAIQLDDIDWRSGELTVRGKGQLHDRVPITVEVGDALSRYLREERGPAACRTMFVTHRAPHRPFKDGQIVNAILKDALKATGQKPATPYVGSHLLRHSLATQLVNTGASLDEVGDVLRHRSRSSTMIYARLDIDGLRSVALPWPVAGGAQ</sequence>
<dbReference type="EMBL" id="CP013264">
    <property type="protein sequence ID" value="ALR22568.1"/>
    <property type="molecule type" value="Genomic_DNA"/>
</dbReference>
<dbReference type="SUPFAM" id="SSF56349">
    <property type="entry name" value="DNA breaking-rejoining enzymes"/>
    <property type="match status" value="1"/>
</dbReference>
<dbReference type="GO" id="GO:0015074">
    <property type="term" value="P:DNA integration"/>
    <property type="evidence" value="ECO:0007669"/>
    <property type="project" value="UniProtKB-KW"/>
</dbReference>
<evidence type="ECO:0000313" key="4">
    <source>
        <dbReference type="EMBL" id="ALR22314.1"/>
    </source>
</evidence>
<name>A0A0S3F530_9SPHN</name>
<dbReference type="KEGG" id="sbd:ATN00_02080"/>
<geneLocation type="plasmid" evidence="7 8">
    <name>pDE1</name>
</geneLocation>
<keyword evidence="2" id="KW-0233">DNA recombination</keyword>
<evidence type="ECO:0000313" key="5">
    <source>
        <dbReference type="EMBL" id="ALR22568.1"/>
    </source>
</evidence>
<dbReference type="KEGG" id="sbd:ATN00_20595"/>
<evidence type="ECO:0000256" key="1">
    <source>
        <dbReference type="ARBA" id="ARBA00022908"/>
    </source>
</evidence>
<protein>
    <submittedName>
        <fullName evidence="5">Integrase</fullName>
    </submittedName>
</protein>
<keyword evidence="1" id="KW-0229">DNA integration</keyword>
<dbReference type="GO" id="GO:0003677">
    <property type="term" value="F:DNA binding"/>
    <property type="evidence" value="ECO:0007669"/>
    <property type="project" value="InterPro"/>
</dbReference>
<dbReference type="Pfam" id="PF00589">
    <property type="entry name" value="Phage_integrase"/>
    <property type="match status" value="1"/>
</dbReference>
<dbReference type="Gene3D" id="1.10.443.10">
    <property type="entry name" value="Intergrase catalytic core"/>
    <property type="match status" value="1"/>
</dbReference>
<dbReference type="Proteomes" id="UP000056968">
    <property type="component" value="Chromosome"/>
</dbReference>
<evidence type="ECO:0000256" key="2">
    <source>
        <dbReference type="ARBA" id="ARBA00023172"/>
    </source>
</evidence>
<evidence type="ECO:0000313" key="8">
    <source>
        <dbReference type="Proteomes" id="UP000056968"/>
    </source>
</evidence>
<dbReference type="EMBL" id="CP013264">
    <property type="protein sequence ID" value="ALR22314.1"/>
    <property type="molecule type" value="Genomic_DNA"/>
</dbReference>
<dbReference type="RefSeq" id="WP_062061472.1">
    <property type="nucleotide sequence ID" value="NZ_CP013264.1"/>
</dbReference>
<reference evidence="5 8" key="1">
    <citation type="submission" date="2015-11" db="EMBL/GenBank/DDBJ databases">
        <title>A Two-component Flavoprotein Monooxygenase System MeaXY Responsible for para-Hydroxylation of 2-Methyl-6-ethylaniline and 2,6-Diethylaniline in Sphingobium baderi DE-13.</title>
        <authorList>
            <person name="Cheng M."/>
            <person name="Meng Q."/>
            <person name="Yang Y."/>
            <person name="Chu C."/>
            <person name="Yan X."/>
            <person name="He J."/>
            <person name="Li S."/>
        </authorList>
    </citation>
    <scope>NUCLEOTIDE SEQUENCE [LARGE SCALE GENOMIC DNA]</scope>
    <source>
        <strain evidence="5 8">DE-13</strain>
        <plasmid evidence="7">pDE1</plasmid>
        <plasmid evidence="8">Plasmid pDE1</plasmid>
    </source>
</reference>
<evidence type="ECO:0000259" key="3">
    <source>
        <dbReference type="PROSITE" id="PS51898"/>
    </source>
</evidence>
<dbReference type="STRING" id="1332080.ATN00_02080"/>